<accession>A0AA97AGS1</accession>
<dbReference type="Pfam" id="PF00072">
    <property type="entry name" value="Response_reg"/>
    <property type="match status" value="1"/>
</dbReference>
<dbReference type="SMART" id="SM00448">
    <property type="entry name" value="REC"/>
    <property type="match status" value="1"/>
</dbReference>
<dbReference type="RefSeq" id="WP_316435517.1">
    <property type="nucleotide sequence ID" value="NZ_CP053586.1"/>
</dbReference>
<dbReference type="Gene3D" id="3.40.50.2300">
    <property type="match status" value="1"/>
</dbReference>
<dbReference type="GO" id="GO:0000160">
    <property type="term" value="P:phosphorelay signal transduction system"/>
    <property type="evidence" value="ECO:0007669"/>
    <property type="project" value="InterPro"/>
</dbReference>
<dbReference type="PANTHER" id="PTHR44591:SF23">
    <property type="entry name" value="CHEY SUBFAMILY"/>
    <property type="match status" value="1"/>
</dbReference>
<evidence type="ECO:0000313" key="4">
    <source>
        <dbReference type="EMBL" id="WNZ23774.1"/>
    </source>
</evidence>
<dbReference type="AlphaFoldDB" id="A0AA97AGS1"/>
<keyword evidence="1 2" id="KW-0597">Phosphoprotein</keyword>
<name>A0AA97AGS1_9CYAN</name>
<organism evidence="4">
    <name type="scientific">Leptolyngbya sp. NK1-12</name>
    <dbReference type="NCBI Taxonomy" id="2547451"/>
    <lineage>
        <taxon>Bacteria</taxon>
        <taxon>Bacillati</taxon>
        <taxon>Cyanobacteriota</taxon>
        <taxon>Cyanophyceae</taxon>
        <taxon>Leptolyngbyales</taxon>
        <taxon>Leptolyngbyaceae</taxon>
        <taxon>Leptolyngbya group</taxon>
        <taxon>Leptolyngbya</taxon>
    </lineage>
</organism>
<gene>
    <name evidence="4" type="ORF">HJG54_13535</name>
</gene>
<feature type="domain" description="Response regulatory" evidence="3">
    <location>
        <begin position="276"/>
        <end position="392"/>
    </location>
</feature>
<evidence type="ECO:0000256" key="2">
    <source>
        <dbReference type="PROSITE-ProRule" id="PRU00169"/>
    </source>
</evidence>
<feature type="modified residue" description="4-aspartylphosphate" evidence="2">
    <location>
        <position position="325"/>
    </location>
</feature>
<dbReference type="InterPro" id="IPR025497">
    <property type="entry name" value="PatA-like_N"/>
</dbReference>
<protein>
    <submittedName>
        <fullName evidence="4">Response regulator</fullName>
    </submittedName>
</protein>
<dbReference type="InterPro" id="IPR050595">
    <property type="entry name" value="Bact_response_regulator"/>
</dbReference>
<reference evidence="4" key="1">
    <citation type="submission" date="2020-05" db="EMBL/GenBank/DDBJ databases">
        <authorList>
            <person name="Zhu T."/>
            <person name="Keshari N."/>
            <person name="Lu X."/>
        </authorList>
    </citation>
    <scope>NUCLEOTIDE SEQUENCE</scope>
    <source>
        <strain evidence="4">NK1-12</strain>
    </source>
</reference>
<evidence type="ECO:0000259" key="3">
    <source>
        <dbReference type="PROSITE" id="PS50110"/>
    </source>
</evidence>
<dbReference type="SUPFAM" id="SSF52172">
    <property type="entry name" value="CheY-like"/>
    <property type="match status" value="1"/>
</dbReference>
<dbReference type="InterPro" id="IPR001789">
    <property type="entry name" value="Sig_transdc_resp-reg_receiver"/>
</dbReference>
<evidence type="ECO:0000256" key="1">
    <source>
        <dbReference type="ARBA" id="ARBA00022553"/>
    </source>
</evidence>
<dbReference type="PANTHER" id="PTHR44591">
    <property type="entry name" value="STRESS RESPONSE REGULATOR PROTEIN 1"/>
    <property type="match status" value="1"/>
</dbReference>
<dbReference type="EMBL" id="CP053586">
    <property type="protein sequence ID" value="WNZ23774.1"/>
    <property type="molecule type" value="Genomic_DNA"/>
</dbReference>
<dbReference type="PROSITE" id="PS50110">
    <property type="entry name" value="RESPONSE_REGULATORY"/>
    <property type="match status" value="1"/>
</dbReference>
<dbReference type="InterPro" id="IPR011006">
    <property type="entry name" value="CheY-like_superfamily"/>
</dbReference>
<sequence>MTAEEALPIVCIEDFSGSNQTTFFKLLKQPRFSGQLILSDCKGQSWIFYIYLGRITYATGGPHSYRSWKRNILTHCPHMTPFSSLVRQAAKQIPELDANAGWQQQILSLWVEQQKITREQVVKVVRAVVIEALFDVTQARQVSYQIKQDQVSDTQLALLDAEQIATEVQALWKVWQAAKIADRSPNAAPVIRQPQQLEKSTSASLYQALSKLLNGQRTLRDLALQMKRDVVDVTRSLLPYVQRGFIELVDIPDLTWPIQPSLPVQSLVQASVTSPLIVCIDDSPVICQSLEEIIKGAQYEFLAINDPLRAIALLMSRKPALIFLDLVMPNANGYEICGQLRKLTIFKETPIVILTGQDGIVDRVRAKLVGASDFLSKPVEAAAVLGVIRKHLRHGVGV</sequence>
<dbReference type="PIRSF" id="PIRSF005897">
    <property type="entry name" value="RR_PatA"/>
    <property type="match status" value="1"/>
</dbReference>
<dbReference type="Pfam" id="PF14332">
    <property type="entry name" value="DUF4388"/>
    <property type="match status" value="1"/>
</dbReference>
<dbReference type="InterPro" id="IPR024186">
    <property type="entry name" value="Sig_transdc_resp-reg_PatA"/>
</dbReference>
<proteinExistence type="predicted"/>